<evidence type="ECO:0000313" key="2">
    <source>
        <dbReference type="Proteomes" id="UP000583266"/>
    </source>
</evidence>
<organism evidence="1 2">
    <name type="scientific">Chitinophaga fulva</name>
    <dbReference type="NCBI Taxonomy" id="2728842"/>
    <lineage>
        <taxon>Bacteria</taxon>
        <taxon>Pseudomonadati</taxon>
        <taxon>Bacteroidota</taxon>
        <taxon>Chitinophagia</taxon>
        <taxon>Chitinophagales</taxon>
        <taxon>Chitinophagaceae</taxon>
        <taxon>Chitinophaga</taxon>
    </lineage>
</organism>
<proteinExistence type="predicted"/>
<sequence length="473" mass="54815">MQHLAWRAGFGETLPVISDWERRRRKEIVNKVLIGPKRAELESIDVINATDLPDYRRSKNMTDEQRKTVNEMNTQGIKDLNVAWMNMMQKSDHPLREKMSLFWHGHFACRTQNVLFNQQLISEIRNNALGNFGDLLTAVSKSPAMLQFLNNQQNRKQHPNENFAREVMELFTMGRGHYAETDIKEAARAFTGWGFDEDGQFVFREKQHDDGIKNILGKSGNYNGDDVLKILLEQRQTATFITTKIFRYFIDDTPDDTLIQSLSEKFYHSGYDIKTLMREIFMADWFYDSKYIGNRIKSPVELLVGIRRTVPMAFEQEEVTLVFQRILGQMLFYPPNVAGWPGGRNWIDSSSLMFRLRVPQVILYSQVLNIRPKELTPEMGDGGNYKMTLQINDFLKRQFAKKVNARINWDPYVQGYSDVPRENLADAIAGVLLQQPGNVKKTLLEKYADTSSREGYIKTVTIDVMSTPEYQLC</sequence>
<name>A0A848GIE6_9BACT</name>
<dbReference type="Pfam" id="PF08811">
    <property type="entry name" value="DUF1800"/>
    <property type="match status" value="1"/>
</dbReference>
<gene>
    <name evidence="1" type="ORF">HHL17_05680</name>
</gene>
<dbReference type="InterPro" id="IPR014917">
    <property type="entry name" value="DUF1800"/>
</dbReference>
<dbReference type="Proteomes" id="UP000583266">
    <property type="component" value="Unassembled WGS sequence"/>
</dbReference>
<evidence type="ECO:0000313" key="1">
    <source>
        <dbReference type="EMBL" id="NML36683.1"/>
    </source>
</evidence>
<protein>
    <submittedName>
        <fullName evidence="1">DUF1800 domain-containing protein</fullName>
    </submittedName>
</protein>
<dbReference type="AlphaFoldDB" id="A0A848GIE6"/>
<reference evidence="1 2" key="1">
    <citation type="submission" date="2020-04" db="EMBL/GenBank/DDBJ databases">
        <title>Chitinophaga sp. G-6-1-13 sp. nov., isolated from soil.</title>
        <authorList>
            <person name="Dahal R.H."/>
            <person name="Chaudhary D.K."/>
        </authorList>
    </citation>
    <scope>NUCLEOTIDE SEQUENCE [LARGE SCALE GENOMIC DNA]</scope>
    <source>
        <strain evidence="1 2">G-6-1-13</strain>
    </source>
</reference>
<dbReference type="EMBL" id="JABBGC010000001">
    <property type="protein sequence ID" value="NML36683.1"/>
    <property type="molecule type" value="Genomic_DNA"/>
</dbReference>
<keyword evidence="2" id="KW-1185">Reference proteome</keyword>
<accession>A0A848GIE6</accession>
<comment type="caution">
    <text evidence="1">The sequence shown here is derived from an EMBL/GenBank/DDBJ whole genome shotgun (WGS) entry which is preliminary data.</text>
</comment>